<dbReference type="AlphaFoldDB" id="A0AA47MF33"/>
<evidence type="ECO:0000256" key="10">
    <source>
        <dbReference type="ARBA" id="ARBA00023180"/>
    </source>
</evidence>
<reference evidence="13" key="1">
    <citation type="journal article" date="2023" name="Front. Mar. Sci.">
        <title>A new Merluccius polli reference genome to investigate the effects of global change in West African waters.</title>
        <authorList>
            <person name="Mateo J.L."/>
            <person name="Blanco-Fernandez C."/>
            <person name="Garcia-Vazquez E."/>
            <person name="Machado-Schiaffino G."/>
        </authorList>
    </citation>
    <scope>NUCLEOTIDE SEQUENCE</scope>
    <source>
        <strain evidence="13">C29</strain>
        <tissue evidence="13">Fin</tissue>
    </source>
</reference>
<evidence type="ECO:0000256" key="6">
    <source>
        <dbReference type="ARBA" id="ARBA00022729"/>
    </source>
</evidence>
<dbReference type="PANTHER" id="PTHR31185">
    <property type="entry name" value="FIN BUD INITIATION FACTOR FIBIN"/>
    <property type="match status" value="1"/>
</dbReference>
<keyword evidence="6" id="KW-0732">Signal</keyword>
<evidence type="ECO:0000256" key="7">
    <source>
        <dbReference type="ARBA" id="ARBA00022824"/>
    </source>
</evidence>
<keyword evidence="10" id="KW-0325">Glycoprotein</keyword>
<organism evidence="13 14">
    <name type="scientific">Merluccius polli</name>
    <name type="common">Benguela hake</name>
    <name type="synonym">Merluccius cadenati</name>
    <dbReference type="NCBI Taxonomy" id="89951"/>
    <lineage>
        <taxon>Eukaryota</taxon>
        <taxon>Metazoa</taxon>
        <taxon>Chordata</taxon>
        <taxon>Craniata</taxon>
        <taxon>Vertebrata</taxon>
        <taxon>Euteleostomi</taxon>
        <taxon>Actinopterygii</taxon>
        <taxon>Neopterygii</taxon>
        <taxon>Teleostei</taxon>
        <taxon>Neoteleostei</taxon>
        <taxon>Acanthomorphata</taxon>
        <taxon>Zeiogadaria</taxon>
        <taxon>Gadariae</taxon>
        <taxon>Gadiformes</taxon>
        <taxon>Gadoidei</taxon>
        <taxon>Merlucciidae</taxon>
        <taxon>Merluccius</taxon>
    </lineage>
</organism>
<evidence type="ECO:0000313" key="14">
    <source>
        <dbReference type="Proteomes" id="UP001174136"/>
    </source>
</evidence>
<keyword evidence="9" id="KW-1015">Disulfide bond</keyword>
<keyword evidence="14" id="KW-1185">Reference proteome</keyword>
<comment type="caution">
    <text evidence="13">The sequence shown here is derived from an EMBL/GenBank/DDBJ whole genome shotgun (WGS) entry which is preliminary data.</text>
</comment>
<dbReference type="GO" id="GO:0003743">
    <property type="term" value="F:translation initiation factor activity"/>
    <property type="evidence" value="ECO:0007669"/>
    <property type="project" value="UniProtKB-KW"/>
</dbReference>
<comment type="subunit">
    <text evidence="11">Homodimer; disulfide-linked. Seems to also exist as monomers.</text>
</comment>
<accession>A0AA47MF33</accession>
<evidence type="ECO:0000256" key="11">
    <source>
        <dbReference type="ARBA" id="ARBA00025913"/>
    </source>
</evidence>
<keyword evidence="7" id="KW-0256">Endoplasmic reticulum</keyword>
<evidence type="ECO:0000256" key="2">
    <source>
        <dbReference type="ARBA" id="ARBA00004555"/>
    </source>
</evidence>
<dbReference type="EMBL" id="JAOPHQ010004555">
    <property type="protein sequence ID" value="KAK0139035.1"/>
    <property type="molecule type" value="Genomic_DNA"/>
</dbReference>
<comment type="similarity">
    <text evidence="4">Belongs to the FIBIN family.</text>
</comment>
<keyword evidence="5" id="KW-0964">Secreted</keyword>
<dbReference type="GO" id="GO:0005576">
    <property type="term" value="C:extracellular region"/>
    <property type="evidence" value="ECO:0007669"/>
    <property type="project" value="UniProtKB-SubCell"/>
</dbReference>
<evidence type="ECO:0000256" key="4">
    <source>
        <dbReference type="ARBA" id="ARBA00007437"/>
    </source>
</evidence>
<feature type="compositionally biased region" description="Pro residues" evidence="12">
    <location>
        <begin position="315"/>
        <end position="324"/>
    </location>
</feature>
<dbReference type="Pfam" id="PF15819">
    <property type="entry name" value="Fibin"/>
    <property type="match status" value="1"/>
</dbReference>
<evidence type="ECO:0000256" key="8">
    <source>
        <dbReference type="ARBA" id="ARBA00023034"/>
    </source>
</evidence>
<feature type="region of interest" description="Disordered" evidence="12">
    <location>
        <begin position="308"/>
        <end position="328"/>
    </location>
</feature>
<dbReference type="GO" id="GO:0005783">
    <property type="term" value="C:endoplasmic reticulum"/>
    <property type="evidence" value="ECO:0007669"/>
    <property type="project" value="UniProtKB-SubCell"/>
</dbReference>
<dbReference type="Proteomes" id="UP001174136">
    <property type="component" value="Unassembled WGS sequence"/>
</dbReference>
<sequence length="366" mass="40563">MNEGGDGSGRAARGKLCLFGSSVTRVQVKNDPHQRAERRAAGSMGAHRGNMGIVDSAASASASAALPLMLMLTLTWRSPPTAAAYSGPLQPEISNGTFHHFFVPDGDYEEYDDPEKCQMLFRFSDVRRRCAEEEDGDAAVREDFILARHRAEDAARLLESIVRTISYDLDDRDEGYGDYLRREVSQIGEAFAGVDASLQELEVKFKRSQESDLREERQVNGFVVRPLNEVKGAITETRDISAGLRDKQELLSLVIRSHGTRLSRLKTAYLNLNTNRCFSKVVQRRVEAPTVESLGATGTPRGLVPRFSLKQASSSPPPPPPPPYHGLMEPCHTQPFSCLGLSTTTADAEEEEAWPWVWAWVWVWGG</sequence>
<keyword evidence="13" id="KW-0396">Initiation factor</keyword>
<gene>
    <name evidence="13" type="primary">fibin</name>
    <name evidence="13" type="ORF">N1851_024455</name>
</gene>
<protein>
    <submittedName>
        <fullName evidence="13">Fin bud initiation factor</fullName>
    </submittedName>
</protein>
<keyword evidence="8" id="KW-0333">Golgi apparatus</keyword>
<keyword evidence="13" id="KW-0648">Protein biosynthesis</keyword>
<comment type="subcellular location">
    <subcellularLocation>
        <location evidence="1">Endoplasmic reticulum</location>
    </subcellularLocation>
    <subcellularLocation>
        <location evidence="2">Golgi apparatus</location>
    </subcellularLocation>
    <subcellularLocation>
        <location evidence="3">Secreted</location>
    </subcellularLocation>
</comment>
<name>A0AA47MF33_MERPO</name>
<dbReference type="GO" id="GO:0005794">
    <property type="term" value="C:Golgi apparatus"/>
    <property type="evidence" value="ECO:0007669"/>
    <property type="project" value="UniProtKB-SubCell"/>
</dbReference>
<evidence type="ECO:0000256" key="12">
    <source>
        <dbReference type="SAM" id="MobiDB-lite"/>
    </source>
</evidence>
<evidence type="ECO:0000256" key="1">
    <source>
        <dbReference type="ARBA" id="ARBA00004240"/>
    </source>
</evidence>
<evidence type="ECO:0000256" key="9">
    <source>
        <dbReference type="ARBA" id="ARBA00023157"/>
    </source>
</evidence>
<evidence type="ECO:0000313" key="13">
    <source>
        <dbReference type="EMBL" id="KAK0139035.1"/>
    </source>
</evidence>
<dbReference type="PANTHER" id="PTHR31185:SF0">
    <property type="entry name" value="FIN BUD INITIATION FACTOR HOMOLOG"/>
    <property type="match status" value="1"/>
</dbReference>
<evidence type="ECO:0000256" key="3">
    <source>
        <dbReference type="ARBA" id="ARBA00004613"/>
    </source>
</evidence>
<evidence type="ECO:0000256" key="5">
    <source>
        <dbReference type="ARBA" id="ARBA00022525"/>
    </source>
</evidence>
<dbReference type="InterPro" id="IPR026772">
    <property type="entry name" value="Fibin"/>
</dbReference>
<proteinExistence type="inferred from homology"/>